<dbReference type="InterPro" id="IPR045090">
    <property type="entry name" value="Pept_M3A_M3B"/>
</dbReference>
<dbReference type="InterPro" id="IPR024077">
    <property type="entry name" value="Neurolysin/TOP_dom2"/>
</dbReference>
<gene>
    <name evidence="9" type="ORF">R5R35_014265</name>
</gene>
<evidence type="ECO:0000256" key="6">
    <source>
        <dbReference type="ARBA" id="ARBA00023049"/>
    </source>
</evidence>
<sequence>MTMAATLVRRRLPFYTVLKTQCRSGYIVLLPEAAQDQNAPQTTFNAKQLPEINNLTTEECISLVGKLSLDFESGLWNVEEKCKNESELSPDLFQDVLEPLEKVSAPLDAAWGMMKTLYLTNSKIMTEKCYMTIHERARRARTQKFYNEQIFSACKKQDLTELSEERKRVVSKYVLEGRLNGLELNNVNKEKLKAVLNRINYEKGNFRGKVKVTTDNFKHTIIDPNVMRDFPENLTKSMAYDRSQYNRGPWTITLQPHIYSQFMEYCPLRDLRWNVWQAHVRRSSNDGEKSVETSTHIEELRSLRREQAKLLGFESFAHMSMKTKMAGNVENVTGVLERLRKKALLAQEKEISDLQNFAEVRGFEGTLELWDVPYWKRKQLRTLYSFDEEKLKEYFPFPKVLNELFALCKHLFNIEIVQEKTTNVWHPDVQFYNIFDSDSREPIASFFLDPYMRSGEKKGMQDAPGWMITLRNKSKICDHQPLATLLFNFTPPSEGLPCLLTFKDVRQLFSKFGNALQHLLTTATYSDVSGMSNIEWDAVEVCSNFMTHWLYHAETVRSLSSHYKTEEPLPEELLGSLEQLPRLLAGYELCWQLYYSALDLKLHTSKDFWLDIVRELWPQYSKFPLDKRDAHPCSFSAIFSEEWAAAYYCHLWAQVMAADVFSAFQEAGLENTNELASVGKRLRSTFLSLGGSCHPSEVFRRFRGRDPSPNALLWSLGLKKQTTGTPVESVA</sequence>
<reference evidence="9 10" key="1">
    <citation type="submission" date="2024-03" db="EMBL/GenBank/DDBJ databases">
        <title>The genome assembly and annotation of the cricket Gryllus longicercus Weissman &amp; Gray.</title>
        <authorList>
            <person name="Szrajer S."/>
            <person name="Gray D."/>
            <person name="Ylla G."/>
        </authorList>
    </citation>
    <scope>NUCLEOTIDE SEQUENCE [LARGE SCALE GENOMIC DNA]</scope>
    <source>
        <strain evidence="9">DAG 2021-001</strain>
        <tissue evidence="9">Whole body minus gut</tissue>
    </source>
</reference>
<evidence type="ECO:0000256" key="1">
    <source>
        <dbReference type="ARBA" id="ARBA00006040"/>
    </source>
</evidence>
<dbReference type="Gene3D" id="1.10.1370.10">
    <property type="entry name" value="Neurolysin, domain 3"/>
    <property type="match status" value="1"/>
</dbReference>
<proteinExistence type="inferred from homology"/>
<evidence type="ECO:0000256" key="4">
    <source>
        <dbReference type="ARBA" id="ARBA00022801"/>
    </source>
</evidence>
<dbReference type="GO" id="GO:0006508">
    <property type="term" value="P:proteolysis"/>
    <property type="evidence" value="ECO:0007669"/>
    <property type="project" value="UniProtKB-KW"/>
</dbReference>
<dbReference type="CDD" id="cd06456">
    <property type="entry name" value="M3A_DCP"/>
    <property type="match status" value="1"/>
</dbReference>
<comment type="similarity">
    <text evidence="1 7">Belongs to the peptidase M3 family.</text>
</comment>
<evidence type="ECO:0000256" key="2">
    <source>
        <dbReference type="ARBA" id="ARBA00022670"/>
    </source>
</evidence>
<dbReference type="EMBL" id="JAZDUA010000024">
    <property type="protein sequence ID" value="KAK7872472.1"/>
    <property type="molecule type" value="Genomic_DNA"/>
</dbReference>
<keyword evidence="5 7" id="KW-0862">Zinc</keyword>
<evidence type="ECO:0000313" key="9">
    <source>
        <dbReference type="EMBL" id="KAK7872472.1"/>
    </source>
</evidence>
<comment type="cofactor">
    <cofactor evidence="7">
        <name>Zn(2+)</name>
        <dbReference type="ChEBI" id="CHEBI:29105"/>
    </cofactor>
    <text evidence="7">Binds 1 zinc ion.</text>
</comment>
<evidence type="ECO:0000259" key="8">
    <source>
        <dbReference type="Pfam" id="PF01432"/>
    </source>
</evidence>
<organism evidence="9 10">
    <name type="scientific">Gryllus longicercus</name>
    <dbReference type="NCBI Taxonomy" id="2509291"/>
    <lineage>
        <taxon>Eukaryota</taxon>
        <taxon>Metazoa</taxon>
        <taxon>Ecdysozoa</taxon>
        <taxon>Arthropoda</taxon>
        <taxon>Hexapoda</taxon>
        <taxon>Insecta</taxon>
        <taxon>Pterygota</taxon>
        <taxon>Neoptera</taxon>
        <taxon>Polyneoptera</taxon>
        <taxon>Orthoptera</taxon>
        <taxon>Ensifera</taxon>
        <taxon>Gryllidea</taxon>
        <taxon>Grylloidea</taxon>
        <taxon>Gryllidae</taxon>
        <taxon>Gryllinae</taxon>
        <taxon>Gryllus</taxon>
    </lineage>
</organism>
<keyword evidence="3 7" id="KW-0479">Metal-binding</keyword>
<keyword evidence="2 7" id="KW-0645">Protease</keyword>
<feature type="domain" description="Peptidase M3A/M3B catalytic" evidence="8">
    <location>
        <begin position="262"/>
        <end position="717"/>
    </location>
</feature>
<dbReference type="PANTHER" id="PTHR11804:SF83">
    <property type="entry name" value="LD37516P"/>
    <property type="match status" value="1"/>
</dbReference>
<name>A0AAN9ZFC9_9ORTH</name>
<dbReference type="InterPro" id="IPR034005">
    <property type="entry name" value="M3A_DCP"/>
</dbReference>
<dbReference type="Gene3D" id="3.40.390.10">
    <property type="entry name" value="Collagenase (Catalytic Domain)"/>
    <property type="match status" value="1"/>
</dbReference>
<evidence type="ECO:0000256" key="5">
    <source>
        <dbReference type="ARBA" id="ARBA00022833"/>
    </source>
</evidence>
<dbReference type="Proteomes" id="UP001378592">
    <property type="component" value="Unassembled WGS sequence"/>
</dbReference>
<dbReference type="InterPro" id="IPR001567">
    <property type="entry name" value="Pept_M3A_M3B_dom"/>
</dbReference>
<keyword evidence="10" id="KW-1185">Reference proteome</keyword>
<dbReference type="GO" id="GO:0004222">
    <property type="term" value="F:metalloendopeptidase activity"/>
    <property type="evidence" value="ECO:0007669"/>
    <property type="project" value="InterPro"/>
</dbReference>
<keyword evidence="4 7" id="KW-0378">Hydrolase</keyword>
<dbReference type="AlphaFoldDB" id="A0AAN9ZFC9"/>
<dbReference type="Gene3D" id="1.10.1370.40">
    <property type="match status" value="1"/>
</dbReference>
<evidence type="ECO:0000256" key="3">
    <source>
        <dbReference type="ARBA" id="ARBA00022723"/>
    </source>
</evidence>
<evidence type="ECO:0000256" key="7">
    <source>
        <dbReference type="RuleBase" id="RU003435"/>
    </source>
</evidence>
<comment type="caution">
    <text evidence="9">The sequence shown here is derived from an EMBL/GenBank/DDBJ whole genome shotgun (WGS) entry which is preliminary data.</text>
</comment>
<accession>A0AAN9ZFC9</accession>
<dbReference type="FunFam" id="3.40.390.10:FF:000059">
    <property type="entry name" value="Oligopeptidase, putative"/>
    <property type="match status" value="1"/>
</dbReference>
<dbReference type="GO" id="GO:0046872">
    <property type="term" value="F:metal ion binding"/>
    <property type="evidence" value="ECO:0007669"/>
    <property type="project" value="UniProtKB-UniRule"/>
</dbReference>
<protein>
    <recommendedName>
        <fullName evidence="8">Peptidase M3A/M3B catalytic domain-containing protein</fullName>
    </recommendedName>
</protein>
<dbReference type="PANTHER" id="PTHR11804">
    <property type="entry name" value="PROTEASE M3 THIMET OLIGOPEPTIDASE-RELATED"/>
    <property type="match status" value="1"/>
</dbReference>
<dbReference type="InterPro" id="IPR024079">
    <property type="entry name" value="MetalloPept_cat_dom_sf"/>
</dbReference>
<dbReference type="SUPFAM" id="SSF55486">
    <property type="entry name" value="Metalloproteases ('zincins'), catalytic domain"/>
    <property type="match status" value="1"/>
</dbReference>
<keyword evidence="6 7" id="KW-0482">Metalloprotease</keyword>
<dbReference type="Pfam" id="PF01432">
    <property type="entry name" value="Peptidase_M3"/>
    <property type="match status" value="1"/>
</dbReference>
<evidence type="ECO:0000313" key="10">
    <source>
        <dbReference type="Proteomes" id="UP001378592"/>
    </source>
</evidence>